<dbReference type="AlphaFoldDB" id="L5JUV7"/>
<dbReference type="SUPFAM" id="SSF81321">
    <property type="entry name" value="Family A G protein-coupled receptor-like"/>
    <property type="match status" value="1"/>
</dbReference>
<keyword evidence="11 14" id="KW-0675">Receptor</keyword>
<dbReference type="Proteomes" id="UP000010552">
    <property type="component" value="Unassembled WGS sequence"/>
</dbReference>
<keyword evidence="7 12" id="KW-1133">Transmembrane helix</keyword>
<name>L5JUV7_PTEAL</name>
<comment type="subcellular location">
    <subcellularLocation>
        <location evidence="2 12">Cell membrane</location>
        <topology evidence="2 12">Multi-pass membrane protein</topology>
    </subcellularLocation>
</comment>
<gene>
    <name evidence="14" type="ORF">PAL_GLEAN10017050</name>
</gene>
<evidence type="ECO:0000256" key="8">
    <source>
        <dbReference type="ARBA" id="ARBA00023040"/>
    </source>
</evidence>
<feature type="transmembrane region" description="Helical" evidence="12">
    <location>
        <begin position="161"/>
        <end position="183"/>
    </location>
</feature>
<organism evidence="14 15">
    <name type="scientific">Pteropus alecto</name>
    <name type="common">Black flying fox</name>
    <dbReference type="NCBI Taxonomy" id="9402"/>
    <lineage>
        <taxon>Eukaryota</taxon>
        <taxon>Metazoa</taxon>
        <taxon>Chordata</taxon>
        <taxon>Craniata</taxon>
        <taxon>Vertebrata</taxon>
        <taxon>Euteleostomi</taxon>
        <taxon>Mammalia</taxon>
        <taxon>Eutheria</taxon>
        <taxon>Laurasiatheria</taxon>
        <taxon>Chiroptera</taxon>
        <taxon>Yinpterochiroptera</taxon>
        <taxon>Pteropodoidea</taxon>
        <taxon>Pteropodidae</taxon>
        <taxon>Pteropodinae</taxon>
        <taxon>Pteropus</taxon>
    </lineage>
</organism>
<evidence type="ECO:0000256" key="1">
    <source>
        <dbReference type="ARBA" id="ARBA00003929"/>
    </source>
</evidence>
<protein>
    <recommendedName>
        <fullName evidence="12">Olfactory receptor</fullName>
    </recommendedName>
</protein>
<evidence type="ECO:0000313" key="14">
    <source>
        <dbReference type="EMBL" id="ELK03244.1"/>
    </source>
</evidence>
<dbReference type="PROSITE" id="PS50262">
    <property type="entry name" value="G_PROTEIN_RECEP_F1_2"/>
    <property type="match status" value="1"/>
</dbReference>
<dbReference type="FunFam" id="1.20.1070.10:FF:000008">
    <property type="entry name" value="Olfactory receptor"/>
    <property type="match status" value="1"/>
</dbReference>
<dbReference type="InterPro" id="IPR000276">
    <property type="entry name" value="GPCR_Rhodpsn"/>
</dbReference>
<evidence type="ECO:0000256" key="3">
    <source>
        <dbReference type="ARBA" id="ARBA00022475"/>
    </source>
</evidence>
<evidence type="ECO:0000256" key="5">
    <source>
        <dbReference type="ARBA" id="ARBA00022692"/>
    </source>
</evidence>
<comment type="function">
    <text evidence="1">Putative odorant or sperm cell receptor.</text>
</comment>
<evidence type="ECO:0000256" key="12">
    <source>
        <dbReference type="RuleBase" id="RU363047"/>
    </source>
</evidence>
<evidence type="ECO:0000256" key="4">
    <source>
        <dbReference type="ARBA" id="ARBA00022606"/>
    </source>
</evidence>
<dbReference type="InterPro" id="IPR017452">
    <property type="entry name" value="GPCR_Rhodpsn_7TM"/>
</dbReference>
<evidence type="ECO:0000313" key="15">
    <source>
        <dbReference type="Proteomes" id="UP000010552"/>
    </source>
</evidence>
<evidence type="ECO:0000256" key="11">
    <source>
        <dbReference type="RuleBase" id="RU000688"/>
    </source>
</evidence>
<dbReference type="GO" id="GO:0004984">
    <property type="term" value="F:olfactory receptor activity"/>
    <property type="evidence" value="ECO:0007669"/>
    <property type="project" value="InterPro"/>
</dbReference>
<evidence type="ECO:0000256" key="9">
    <source>
        <dbReference type="ARBA" id="ARBA00023136"/>
    </source>
</evidence>
<dbReference type="eggNOG" id="ENOG502RTYI">
    <property type="taxonomic scope" value="Eukaryota"/>
</dbReference>
<dbReference type="Pfam" id="PF13853">
    <property type="entry name" value="7tm_4"/>
    <property type="match status" value="1"/>
</dbReference>
<evidence type="ECO:0000259" key="13">
    <source>
        <dbReference type="PROSITE" id="PS50262"/>
    </source>
</evidence>
<keyword evidence="9 12" id="KW-0472">Membrane</keyword>
<evidence type="ECO:0000256" key="10">
    <source>
        <dbReference type="ARBA" id="ARBA00023224"/>
    </source>
</evidence>
<dbReference type="PRINTS" id="PR00237">
    <property type="entry name" value="GPCRRHODOPSN"/>
</dbReference>
<sequence length="279" mass="32302">MLMFLMVLLGNLSMVLLIVLDTRLYTPMYVLLSQLSHIDLNYISTTIPKMAFNYLLGNKSTLFIGCGVQNFFFMTLVGTEGLLLTCMAYERYVAICFPLYYPTQMSKRVCVLMIAGSWITDASNSSAHTAYILHIPYCRFRTINHFFCDIPAMMTLACMDIWFYECTVFVNTIFFLLLPFMAIAYSYSQVLSACVQWQGGRRVYWTCSTHLTMVTLFYAPFVYNYLCPRSLRSPTEDVILTVFYTILIPVLNPVIYSLRNKEVMGSLRRVIQRIHFVKM</sequence>
<dbReference type="PROSITE" id="PS00237">
    <property type="entry name" value="G_PROTEIN_RECEP_F1_1"/>
    <property type="match status" value="1"/>
</dbReference>
<keyword evidence="4 12" id="KW-0716">Sensory transduction</keyword>
<reference evidence="15" key="1">
    <citation type="journal article" date="2013" name="Science">
        <title>Comparative analysis of bat genomes provides insight into the evolution of flight and immunity.</title>
        <authorList>
            <person name="Zhang G."/>
            <person name="Cowled C."/>
            <person name="Shi Z."/>
            <person name="Huang Z."/>
            <person name="Bishop-Lilly K.A."/>
            <person name="Fang X."/>
            <person name="Wynne J.W."/>
            <person name="Xiong Z."/>
            <person name="Baker M.L."/>
            <person name="Zhao W."/>
            <person name="Tachedjian M."/>
            <person name="Zhu Y."/>
            <person name="Zhou P."/>
            <person name="Jiang X."/>
            <person name="Ng J."/>
            <person name="Yang L."/>
            <person name="Wu L."/>
            <person name="Xiao J."/>
            <person name="Feng Y."/>
            <person name="Chen Y."/>
            <person name="Sun X."/>
            <person name="Zhang Y."/>
            <person name="Marsh G.A."/>
            <person name="Crameri G."/>
            <person name="Broder C.C."/>
            <person name="Frey K.G."/>
            <person name="Wang L.F."/>
            <person name="Wang J."/>
        </authorList>
    </citation>
    <scope>NUCLEOTIDE SEQUENCE [LARGE SCALE GENOMIC DNA]</scope>
</reference>
<evidence type="ECO:0000256" key="6">
    <source>
        <dbReference type="ARBA" id="ARBA00022725"/>
    </source>
</evidence>
<dbReference type="PRINTS" id="PR00245">
    <property type="entry name" value="OLFACTORYR"/>
</dbReference>
<comment type="caution">
    <text evidence="12">Lacks conserved residue(s) required for the propagation of feature annotation.</text>
</comment>
<feature type="transmembrane region" description="Helical" evidence="12">
    <location>
        <begin position="238"/>
        <end position="258"/>
    </location>
</feature>
<keyword evidence="3 12" id="KW-1003">Cell membrane</keyword>
<dbReference type="Gene3D" id="1.20.1070.10">
    <property type="entry name" value="Rhodopsin 7-helix transmembrane proteins"/>
    <property type="match status" value="1"/>
</dbReference>
<dbReference type="InterPro" id="IPR000725">
    <property type="entry name" value="Olfact_rcpt"/>
</dbReference>
<feature type="transmembrane region" description="Helical" evidence="12">
    <location>
        <begin position="203"/>
        <end position="226"/>
    </location>
</feature>
<accession>L5JUV7</accession>
<dbReference type="PANTHER" id="PTHR26453">
    <property type="entry name" value="OLFACTORY RECEPTOR"/>
    <property type="match status" value="1"/>
</dbReference>
<keyword evidence="6 12" id="KW-0552">Olfaction</keyword>
<keyword evidence="15" id="KW-1185">Reference proteome</keyword>
<evidence type="ECO:0000256" key="7">
    <source>
        <dbReference type="ARBA" id="ARBA00022989"/>
    </source>
</evidence>
<dbReference type="InParanoid" id="L5JUV7"/>
<evidence type="ECO:0000256" key="2">
    <source>
        <dbReference type="ARBA" id="ARBA00004651"/>
    </source>
</evidence>
<dbReference type="GO" id="GO:0005886">
    <property type="term" value="C:plasma membrane"/>
    <property type="evidence" value="ECO:0007669"/>
    <property type="project" value="UniProtKB-SubCell"/>
</dbReference>
<keyword evidence="10 11" id="KW-0807">Transducer</keyword>
<dbReference type="GO" id="GO:0004930">
    <property type="term" value="F:G protein-coupled receptor activity"/>
    <property type="evidence" value="ECO:0007669"/>
    <property type="project" value="UniProtKB-KW"/>
</dbReference>
<comment type="similarity">
    <text evidence="11">Belongs to the G-protein coupled receptor 1 family.</text>
</comment>
<feature type="domain" description="G-protein coupled receptors family 1 profile" evidence="13">
    <location>
        <begin position="10"/>
        <end position="256"/>
    </location>
</feature>
<proteinExistence type="inferred from homology"/>
<dbReference type="STRING" id="9402.L5JUV7"/>
<keyword evidence="8 11" id="KW-0297">G-protein coupled receptor</keyword>
<keyword evidence="5 11" id="KW-0812">Transmembrane</keyword>
<dbReference type="EMBL" id="KB031114">
    <property type="protein sequence ID" value="ELK03244.1"/>
    <property type="molecule type" value="Genomic_DNA"/>
</dbReference>